<feature type="domain" description="HTH cro/C1-type" evidence="1">
    <location>
        <begin position="6"/>
        <end position="59"/>
    </location>
</feature>
<dbReference type="RefSeq" id="WP_185273915.1">
    <property type="nucleotide sequence ID" value="NZ_CP055156.1"/>
</dbReference>
<reference evidence="2 3" key="1">
    <citation type="journal article" date="2018" name="Int. J. Syst. Evol. Microbiol.">
        <title>Adhaeribacter swui sp. nov., isolated from wet mud.</title>
        <authorList>
            <person name="Kim D.U."/>
            <person name="Kim K.W."/>
            <person name="Kang M.S."/>
            <person name="Kim J.Y."/>
            <person name="Jang J.H."/>
            <person name="Kim M.K."/>
        </authorList>
    </citation>
    <scope>NUCLEOTIDE SEQUENCE [LARGE SCALE GENOMIC DNA]</scope>
    <source>
        <strain evidence="2 3">KCTC 52873</strain>
    </source>
</reference>
<evidence type="ECO:0000313" key="3">
    <source>
        <dbReference type="Proteomes" id="UP000515237"/>
    </source>
</evidence>
<gene>
    <name evidence="2" type="ORF">HUW51_10135</name>
</gene>
<sequence length="139" mass="15830">MIGENIKKAIEDSDLTPEQVAAHAEMSVANLYKIYKRDSVESRYLVKIAEILRLPVEYLLYNKKVSKNTYYNVKLNGIANTMGHVTKQKITIPGNLNDNSKISMDKVLHELALCRAENASLVKELQLKDEIIELLKKIK</sequence>
<dbReference type="PROSITE" id="PS50943">
    <property type="entry name" value="HTH_CROC1"/>
    <property type="match status" value="1"/>
</dbReference>
<dbReference type="CDD" id="cd00093">
    <property type="entry name" value="HTH_XRE"/>
    <property type="match status" value="1"/>
</dbReference>
<dbReference type="EMBL" id="CP055156">
    <property type="protein sequence ID" value="QNF33070.1"/>
    <property type="molecule type" value="Genomic_DNA"/>
</dbReference>
<dbReference type="Gene3D" id="1.10.260.40">
    <property type="entry name" value="lambda repressor-like DNA-binding domains"/>
    <property type="match status" value="1"/>
</dbReference>
<accession>A0A7G7G7D6</accession>
<dbReference type="AlphaFoldDB" id="A0A7G7G7D6"/>
<proteinExistence type="predicted"/>
<organism evidence="2 3">
    <name type="scientific">Adhaeribacter swui</name>
    <dbReference type="NCBI Taxonomy" id="2086471"/>
    <lineage>
        <taxon>Bacteria</taxon>
        <taxon>Pseudomonadati</taxon>
        <taxon>Bacteroidota</taxon>
        <taxon>Cytophagia</taxon>
        <taxon>Cytophagales</taxon>
        <taxon>Hymenobacteraceae</taxon>
        <taxon>Adhaeribacter</taxon>
    </lineage>
</organism>
<name>A0A7G7G7D6_9BACT</name>
<dbReference type="SUPFAM" id="SSF47413">
    <property type="entry name" value="lambda repressor-like DNA-binding domains"/>
    <property type="match status" value="1"/>
</dbReference>
<dbReference type="Proteomes" id="UP000515237">
    <property type="component" value="Chromosome"/>
</dbReference>
<dbReference type="InterPro" id="IPR001387">
    <property type="entry name" value="Cro/C1-type_HTH"/>
</dbReference>
<dbReference type="KEGG" id="aswu:HUW51_10135"/>
<evidence type="ECO:0000313" key="2">
    <source>
        <dbReference type="EMBL" id="QNF33070.1"/>
    </source>
</evidence>
<evidence type="ECO:0000259" key="1">
    <source>
        <dbReference type="PROSITE" id="PS50943"/>
    </source>
</evidence>
<keyword evidence="3" id="KW-1185">Reference proteome</keyword>
<dbReference type="GO" id="GO:0003677">
    <property type="term" value="F:DNA binding"/>
    <property type="evidence" value="ECO:0007669"/>
    <property type="project" value="InterPro"/>
</dbReference>
<protein>
    <submittedName>
        <fullName evidence="2">Helix-turn-helix transcriptional regulator</fullName>
    </submittedName>
</protein>
<dbReference type="InterPro" id="IPR010982">
    <property type="entry name" value="Lambda_DNA-bd_dom_sf"/>
</dbReference>